<keyword evidence="2 4" id="KW-0808">Transferase</keyword>
<feature type="domain" description="Glycosyltransferase subfamily 4-like N-terminal" evidence="3">
    <location>
        <begin position="29"/>
        <end position="209"/>
    </location>
</feature>
<name>A0A1H0BQU9_9ACTN</name>
<reference evidence="5" key="1">
    <citation type="submission" date="2016-10" db="EMBL/GenBank/DDBJ databases">
        <authorList>
            <person name="Varghese N."/>
            <person name="Submissions S."/>
        </authorList>
    </citation>
    <scope>NUCLEOTIDE SEQUENCE [LARGE SCALE GENOMIC DNA]</scope>
    <source>
        <strain evidence="5">CGMCC 1.11147</strain>
    </source>
</reference>
<dbReference type="Pfam" id="PF13692">
    <property type="entry name" value="Glyco_trans_1_4"/>
    <property type="match status" value="1"/>
</dbReference>
<dbReference type="AlphaFoldDB" id="A0A1H0BQU9"/>
<dbReference type="Pfam" id="PF13579">
    <property type="entry name" value="Glyco_trans_4_4"/>
    <property type="match status" value="1"/>
</dbReference>
<dbReference type="RefSeq" id="WP_091024713.1">
    <property type="nucleotide sequence ID" value="NZ_BKAE01000006.1"/>
</dbReference>
<organism evidence="4 5">
    <name type="scientific">Nocardioides szechwanensis</name>
    <dbReference type="NCBI Taxonomy" id="1005944"/>
    <lineage>
        <taxon>Bacteria</taxon>
        <taxon>Bacillati</taxon>
        <taxon>Actinomycetota</taxon>
        <taxon>Actinomycetes</taxon>
        <taxon>Propionibacteriales</taxon>
        <taxon>Nocardioidaceae</taxon>
        <taxon>Nocardioides</taxon>
    </lineage>
</organism>
<dbReference type="EMBL" id="FNIC01000003">
    <property type="protein sequence ID" value="SDN48024.1"/>
    <property type="molecule type" value="Genomic_DNA"/>
</dbReference>
<dbReference type="OrthoDB" id="9808602at2"/>
<dbReference type="PANTHER" id="PTHR45947:SF3">
    <property type="entry name" value="SULFOQUINOVOSYL TRANSFERASE SQD2"/>
    <property type="match status" value="1"/>
</dbReference>
<dbReference type="GO" id="GO:0016758">
    <property type="term" value="F:hexosyltransferase activity"/>
    <property type="evidence" value="ECO:0007669"/>
    <property type="project" value="TreeGrafter"/>
</dbReference>
<evidence type="ECO:0000256" key="1">
    <source>
        <dbReference type="ARBA" id="ARBA00022676"/>
    </source>
</evidence>
<evidence type="ECO:0000259" key="3">
    <source>
        <dbReference type="Pfam" id="PF13579"/>
    </source>
</evidence>
<protein>
    <submittedName>
        <fullName evidence="4">Glycosyltransferase involved in cell wall bisynthesis</fullName>
    </submittedName>
</protein>
<dbReference type="Proteomes" id="UP000199004">
    <property type="component" value="Unassembled WGS sequence"/>
</dbReference>
<sequence length="431" mass="46369">MSDTNVARGLRVAFVCQWFAPEPVSQPTWIIEALAARGADVRVLTGIPNYPTGRVVPGYQAWRRRFEEVDGFSVQRTPLFPNHGSSALPRMLNYLSWAVSSTVFGQRLLRSADVVLVYSSPATAAMSAMRARRRGTPYVLLIQDVWPDSIFASGFLPGLAGRFARRLVNRFVDAAYRGAARIVVTSPGMRDLLVDRGVPGERVSVIFNWVPDGEVGTPPSSPGALRDRLGIPADAFVLMYAGNHGAAQGLDVAIRACAQVGPGRECHLVLVGDGVEKAALEEVAQREAQGLVHFLGSRPRSEMAELMSQADAQLVSLVSAPLFAVTTPSKLQSVLQAGQPVLVSADGDTARLVQEGGAGRTAPAGDVDVLARQLRALADLSAHELDELGRRGRNLYETRMAENIGAGLMMDTLRAAAPSRDAQPRKIRTSR</sequence>
<gene>
    <name evidence="4" type="ORF">SAMN05192576_2206</name>
</gene>
<dbReference type="CDD" id="cd03794">
    <property type="entry name" value="GT4_WbuB-like"/>
    <property type="match status" value="1"/>
</dbReference>
<keyword evidence="1" id="KW-0328">Glycosyltransferase</keyword>
<evidence type="ECO:0000313" key="5">
    <source>
        <dbReference type="Proteomes" id="UP000199004"/>
    </source>
</evidence>
<accession>A0A1H0BQU9</accession>
<evidence type="ECO:0000256" key="2">
    <source>
        <dbReference type="ARBA" id="ARBA00022679"/>
    </source>
</evidence>
<dbReference type="GO" id="GO:1901137">
    <property type="term" value="P:carbohydrate derivative biosynthetic process"/>
    <property type="evidence" value="ECO:0007669"/>
    <property type="project" value="UniProtKB-ARBA"/>
</dbReference>
<evidence type="ECO:0000313" key="4">
    <source>
        <dbReference type="EMBL" id="SDN48024.1"/>
    </source>
</evidence>
<dbReference type="InterPro" id="IPR028098">
    <property type="entry name" value="Glyco_trans_4-like_N"/>
</dbReference>
<dbReference type="SUPFAM" id="SSF53756">
    <property type="entry name" value="UDP-Glycosyltransferase/glycogen phosphorylase"/>
    <property type="match status" value="1"/>
</dbReference>
<dbReference type="PANTHER" id="PTHR45947">
    <property type="entry name" value="SULFOQUINOVOSYL TRANSFERASE SQD2"/>
    <property type="match status" value="1"/>
</dbReference>
<dbReference type="InterPro" id="IPR050194">
    <property type="entry name" value="Glycosyltransferase_grp1"/>
</dbReference>
<dbReference type="Gene3D" id="3.40.50.2000">
    <property type="entry name" value="Glycogen Phosphorylase B"/>
    <property type="match status" value="2"/>
</dbReference>
<dbReference type="STRING" id="1005944.SAMN05192576_2206"/>
<proteinExistence type="predicted"/>
<keyword evidence="5" id="KW-1185">Reference proteome</keyword>